<feature type="transmembrane region" description="Helical" evidence="7">
    <location>
        <begin position="255"/>
        <end position="276"/>
    </location>
</feature>
<dbReference type="InterPro" id="IPR010290">
    <property type="entry name" value="TM_effector"/>
</dbReference>
<dbReference type="InterPro" id="IPR020846">
    <property type="entry name" value="MFS_dom"/>
</dbReference>
<keyword evidence="5 7" id="KW-1133">Transmembrane helix</keyword>
<feature type="transmembrane region" description="Helical" evidence="7">
    <location>
        <begin position="319"/>
        <end position="336"/>
    </location>
</feature>
<evidence type="ECO:0000313" key="9">
    <source>
        <dbReference type="EMBL" id="MBJ7609542.1"/>
    </source>
</evidence>
<dbReference type="EMBL" id="JAEKNN010000046">
    <property type="protein sequence ID" value="MBJ7609542.1"/>
    <property type="molecule type" value="Genomic_DNA"/>
</dbReference>
<feature type="transmembrane region" description="Helical" evidence="7">
    <location>
        <begin position="342"/>
        <end position="365"/>
    </location>
</feature>
<evidence type="ECO:0000259" key="8">
    <source>
        <dbReference type="PROSITE" id="PS50850"/>
    </source>
</evidence>
<keyword evidence="2" id="KW-0813">Transport</keyword>
<evidence type="ECO:0000256" key="4">
    <source>
        <dbReference type="ARBA" id="ARBA00022692"/>
    </source>
</evidence>
<name>A0A934KQY1_9BACT</name>
<feature type="transmembrane region" description="Helical" evidence="7">
    <location>
        <begin position="121"/>
        <end position="148"/>
    </location>
</feature>
<dbReference type="InterPro" id="IPR036259">
    <property type="entry name" value="MFS_trans_sf"/>
</dbReference>
<feature type="transmembrane region" description="Helical" evidence="7">
    <location>
        <begin position="77"/>
        <end position="101"/>
    </location>
</feature>
<comment type="subcellular location">
    <subcellularLocation>
        <location evidence="1">Cell membrane</location>
        <topology evidence="1">Multi-pass membrane protein</topology>
    </subcellularLocation>
</comment>
<dbReference type="AlphaFoldDB" id="A0A934KQY1"/>
<dbReference type="PROSITE" id="PS50850">
    <property type="entry name" value="MFS"/>
    <property type="match status" value="1"/>
</dbReference>
<evidence type="ECO:0000256" key="6">
    <source>
        <dbReference type="ARBA" id="ARBA00023136"/>
    </source>
</evidence>
<keyword evidence="6 7" id="KW-0472">Membrane</keyword>
<protein>
    <submittedName>
        <fullName evidence="9">MFS transporter</fullName>
    </submittedName>
</protein>
<feature type="transmembrane region" description="Helical" evidence="7">
    <location>
        <begin position="377"/>
        <end position="399"/>
    </location>
</feature>
<gene>
    <name evidence="9" type="ORF">JF887_08975</name>
</gene>
<dbReference type="GO" id="GO:0005886">
    <property type="term" value="C:plasma membrane"/>
    <property type="evidence" value="ECO:0007669"/>
    <property type="project" value="UniProtKB-SubCell"/>
</dbReference>
<feature type="transmembrane region" description="Helical" evidence="7">
    <location>
        <begin position="193"/>
        <end position="222"/>
    </location>
</feature>
<evidence type="ECO:0000313" key="10">
    <source>
        <dbReference type="Proteomes" id="UP000614410"/>
    </source>
</evidence>
<evidence type="ECO:0000256" key="7">
    <source>
        <dbReference type="SAM" id="Phobius"/>
    </source>
</evidence>
<sequence>MEQDEVETATAPVLTAAVPAMVQLPVAVPPLRRWPPPALAVPAFRWYWIAQWPTLLGTWMQVVALGYLVYSLTHSSAAVAAVAAADGLPAVILSLGGGLLADRLPRRRILLVTQSVLGVSSGVLAVLALTGHAGFWAIIAVAVVYGSADAVDLPTRQAMVADLVDRENIVNAVALSSTAMSATRIIGPSLAGLLIASAGPGACFAVLSAAYIAPLAVLLTVIPDVRPLPRAAGATAVGELFEGVRSVRRDPMVRGIVIVCAALALLGVSYMPYLPILARDQLHGGSTVLGLLYSIGGFGGVVGGIVIATIGNTGGRRRLLVVGGIIYGVSLFGLAHSTALPLSLVALMGISFAFLAMNTSMTTLLQTDADPALRGRLLGIYAMLFAGLQPLGTVLYAILDHVIGLFTAIGLGAITVGVVAVTVGMSPSFRSRFNVDPSRPRPVSRSAD</sequence>
<feature type="transmembrane region" description="Helical" evidence="7">
    <location>
        <begin position="405"/>
        <end position="425"/>
    </location>
</feature>
<comment type="caution">
    <text evidence="9">The sequence shown here is derived from an EMBL/GenBank/DDBJ whole genome shotgun (WGS) entry which is preliminary data.</text>
</comment>
<dbReference type="SUPFAM" id="SSF103473">
    <property type="entry name" value="MFS general substrate transporter"/>
    <property type="match status" value="1"/>
</dbReference>
<keyword evidence="3" id="KW-1003">Cell membrane</keyword>
<feature type="transmembrane region" description="Helical" evidence="7">
    <location>
        <begin position="288"/>
        <end position="307"/>
    </location>
</feature>
<dbReference type="PANTHER" id="PTHR23513:SF11">
    <property type="entry name" value="STAPHYLOFERRIN A TRANSPORTER"/>
    <property type="match status" value="1"/>
</dbReference>
<feature type="transmembrane region" description="Helical" evidence="7">
    <location>
        <begin position="46"/>
        <end position="70"/>
    </location>
</feature>
<dbReference type="GO" id="GO:0022857">
    <property type="term" value="F:transmembrane transporter activity"/>
    <property type="evidence" value="ECO:0007669"/>
    <property type="project" value="InterPro"/>
</dbReference>
<evidence type="ECO:0000256" key="3">
    <source>
        <dbReference type="ARBA" id="ARBA00022475"/>
    </source>
</evidence>
<dbReference type="Gene3D" id="1.20.1250.20">
    <property type="entry name" value="MFS general substrate transporter like domains"/>
    <property type="match status" value="1"/>
</dbReference>
<dbReference type="CDD" id="cd06173">
    <property type="entry name" value="MFS_MefA_like"/>
    <property type="match status" value="1"/>
</dbReference>
<evidence type="ECO:0000256" key="2">
    <source>
        <dbReference type="ARBA" id="ARBA00022448"/>
    </source>
</evidence>
<dbReference type="Proteomes" id="UP000614410">
    <property type="component" value="Unassembled WGS sequence"/>
</dbReference>
<accession>A0A934KQY1</accession>
<keyword evidence="4 7" id="KW-0812">Transmembrane</keyword>
<organism evidence="9 10">
    <name type="scientific">Candidatus Amunia macphersoniae</name>
    <dbReference type="NCBI Taxonomy" id="3127014"/>
    <lineage>
        <taxon>Bacteria</taxon>
        <taxon>Bacillati</taxon>
        <taxon>Candidatus Dormiibacterota</taxon>
        <taxon>Candidatus Dormibacteria</taxon>
        <taxon>Candidatus Aeolococcales</taxon>
        <taxon>Candidatus Aeolococcaceae</taxon>
        <taxon>Candidatus Amunia</taxon>
    </lineage>
</organism>
<dbReference type="Pfam" id="PF05977">
    <property type="entry name" value="MFS_3"/>
    <property type="match status" value="1"/>
</dbReference>
<evidence type="ECO:0000256" key="1">
    <source>
        <dbReference type="ARBA" id="ARBA00004651"/>
    </source>
</evidence>
<dbReference type="PANTHER" id="PTHR23513">
    <property type="entry name" value="INTEGRAL MEMBRANE EFFLUX PROTEIN-RELATED"/>
    <property type="match status" value="1"/>
</dbReference>
<evidence type="ECO:0000256" key="5">
    <source>
        <dbReference type="ARBA" id="ARBA00022989"/>
    </source>
</evidence>
<feature type="domain" description="Major facilitator superfamily (MFS) profile" evidence="8">
    <location>
        <begin position="38"/>
        <end position="430"/>
    </location>
</feature>
<reference evidence="9 10" key="1">
    <citation type="submission" date="2020-10" db="EMBL/GenBank/DDBJ databases">
        <title>Ca. Dormibacterota MAGs.</title>
        <authorList>
            <person name="Montgomery K."/>
        </authorList>
    </citation>
    <scope>NUCLEOTIDE SEQUENCE [LARGE SCALE GENOMIC DNA]</scope>
    <source>
        <strain evidence="9">Mitchell_Peninsula_5</strain>
    </source>
</reference>
<proteinExistence type="predicted"/>